<dbReference type="Pfam" id="PF10620">
    <property type="entry name" value="MdcG"/>
    <property type="match status" value="1"/>
</dbReference>
<dbReference type="EC" id="2.7.7.66" evidence="5"/>
<dbReference type="Proteomes" id="UP001549111">
    <property type="component" value="Unassembled WGS sequence"/>
</dbReference>
<evidence type="ECO:0000313" key="5">
    <source>
        <dbReference type="EMBL" id="MET3603909.1"/>
    </source>
</evidence>
<organism evidence="5 6">
    <name type="scientific">Sphaerotilus sulfidivorans</name>
    <dbReference type="NCBI Taxonomy" id="639200"/>
    <lineage>
        <taxon>Bacteria</taxon>
        <taxon>Pseudomonadati</taxon>
        <taxon>Pseudomonadota</taxon>
        <taxon>Betaproteobacteria</taxon>
        <taxon>Burkholderiales</taxon>
        <taxon>Sphaerotilaceae</taxon>
        <taxon>Sphaerotilus</taxon>
    </lineage>
</organism>
<dbReference type="NCBIfam" id="TIGR03135">
    <property type="entry name" value="malonate_mdcG"/>
    <property type="match status" value="1"/>
</dbReference>
<comment type="caution">
    <text evidence="5">The sequence shown here is derived from an EMBL/GenBank/DDBJ whole genome shotgun (WGS) entry which is preliminary data.</text>
</comment>
<evidence type="ECO:0000259" key="4">
    <source>
        <dbReference type="Pfam" id="PF20866"/>
    </source>
</evidence>
<dbReference type="GO" id="GO:0016779">
    <property type="term" value="F:nucleotidyltransferase activity"/>
    <property type="evidence" value="ECO:0007669"/>
    <property type="project" value="UniProtKB-KW"/>
</dbReference>
<name>A0ABV2IMU1_9BURK</name>
<dbReference type="Pfam" id="PF20866">
    <property type="entry name" value="MdcG_N"/>
    <property type="match status" value="1"/>
</dbReference>
<dbReference type="InterPro" id="IPR049180">
    <property type="entry name" value="MdcG_C"/>
</dbReference>
<sequence length="230" mass="24758">MSMSRGVGLEALRRHQLAHLTPAGWAGLLAQSGASFEPMAQDCLHFWAEHDLPLVVTRQPGAGRVDPQGQLALGLPAPAAWQRLRLALQVPLDSVARLGEFPPARQALPLLPALARAPMQRLLDALQVLDCPARVHGSHGWQLISGQTCLRPSSDLDLCLPVQDRAQADAVALLLAAQDGSALPPLDGELVWPDCAAVAWREWAAWRAGRTREVLVKRLHGVTLERGVGA</sequence>
<evidence type="ECO:0000256" key="2">
    <source>
        <dbReference type="ARBA" id="ARBA00022695"/>
    </source>
</evidence>
<keyword evidence="2 5" id="KW-0548">Nucleotidyltransferase</keyword>
<dbReference type="InterPro" id="IPR017557">
    <property type="entry name" value="Holo-ACP_synthase"/>
</dbReference>
<gene>
    <name evidence="5" type="ORF">ABIC99_001722</name>
</gene>
<feature type="domain" description="Phosphoribosyl-dephospho-CoA transferase MdcG N-terminal" evidence="4">
    <location>
        <begin position="13"/>
        <end position="100"/>
    </location>
</feature>
<keyword evidence="1 5" id="KW-0808">Transferase</keyword>
<evidence type="ECO:0000259" key="3">
    <source>
        <dbReference type="Pfam" id="PF10620"/>
    </source>
</evidence>
<keyword evidence="6" id="KW-1185">Reference proteome</keyword>
<feature type="domain" description="Phosphoribosyl-dephospho-CoA transferase MdcG C-terminal" evidence="3">
    <location>
        <begin position="107"/>
        <end position="224"/>
    </location>
</feature>
<proteinExistence type="predicted"/>
<accession>A0ABV2IMU1</accession>
<dbReference type="EMBL" id="JBEPLS010000005">
    <property type="protein sequence ID" value="MET3603909.1"/>
    <property type="molecule type" value="Genomic_DNA"/>
</dbReference>
<reference evidence="5 6" key="1">
    <citation type="submission" date="2024-06" db="EMBL/GenBank/DDBJ databases">
        <title>Genomic Encyclopedia of Type Strains, Phase IV (KMG-IV): sequencing the most valuable type-strain genomes for metagenomic binning, comparative biology and taxonomic classification.</title>
        <authorList>
            <person name="Goeker M."/>
        </authorList>
    </citation>
    <scope>NUCLEOTIDE SEQUENCE [LARGE SCALE GENOMIC DNA]</scope>
    <source>
        <strain evidence="5 6">D-501</strain>
    </source>
</reference>
<evidence type="ECO:0000256" key="1">
    <source>
        <dbReference type="ARBA" id="ARBA00022679"/>
    </source>
</evidence>
<protein>
    <submittedName>
        <fullName evidence="5">Phosphoribosyl-dephospho-CoA transferase</fullName>
        <ecNumber evidence="5">2.7.7.66</ecNumber>
    </submittedName>
</protein>
<evidence type="ECO:0000313" key="6">
    <source>
        <dbReference type="Proteomes" id="UP001549111"/>
    </source>
</evidence>
<dbReference type="RefSeq" id="WP_244954388.1">
    <property type="nucleotide sequence ID" value="NZ_CP035708.1"/>
</dbReference>
<dbReference type="InterPro" id="IPR048903">
    <property type="entry name" value="MdcG_N"/>
</dbReference>